<organism evidence="1 2">
    <name type="scientific">Roseimicrobium gellanilyticum</name>
    <dbReference type="NCBI Taxonomy" id="748857"/>
    <lineage>
        <taxon>Bacteria</taxon>
        <taxon>Pseudomonadati</taxon>
        <taxon>Verrucomicrobiota</taxon>
        <taxon>Verrucomicrobiia</taxon>
        <taxon>Verrucomicrobiales</taxon>
        <taxon>Verrucomicrobiaceae</taxon>
        <taxon>Roseimicrobium</taxon>
    </lineage>
</organism>
<protein>
    <submittedName>
        <fullName evidence="1">Uncharacterized protein</fullName>
    </submittedName>
</protein>
<accession>A0A366HU81</accession>
<evidence type="ECO:0000313" key="2">
    <source>
        <dbReference type="Proteomes" id="UP000253426"/>
    </source>
</evidence>
<keyword evidence="2" id="KW-1185">Reference proteome</keyword>
<name>A0A366HU81_9BACT</name>
<proteinExistence type="predicted"/>
<gene>
    <name evidence="1" type="ORF">DES53_101632</name>
</gene>
<dbReference type="Proteomes" id="UP000253426">
    <property type="component" value="Unassembled WGS sequence"/>
</dbReference>
<comment type="caution">
    <text evidence="1">The sequence shown here is derived from an EMBL/GenBank/DDBJ whole genome shotgun (WGS) entry which is preliminary data.</text>
</comment>
<sequence>MGCPGIGASALYGWFRPRHQARTVQIVAKILVRAAGICQDFAPVTIRTLIFSTFLALNSVYAEDLPLPLPLPQSGPLPVVPSAPTSLEKPNLVIKVPTPGVIVVPMVTEKEKQDKLIAEKERQFIDEMLRRQIALAHATGKAAEIKRVILVSGAGDAVISQATAAPATAGRLELIGIEPNAGVAKQLDSFFGSPLTPESEQRLLQTVKTQLTAEKGKDNLNVRLAGWWPEEGVVAVSVVPESAPGKQ</sequence>
<dbReference type="EMBL" id="QNRR01000001">
    <property type="protein sequence ID" value="RBP47832.1"/>
    <property type="molecule type" value="Genomic_DNA"/>
</dbReference>
<dbReference type="AlphaFoldDB" id="A0A366HU81"/>
<reference evidence="1 2" key="1">
    <citation type="submission" date="2018-06" db="EMBL/GenBank/DDBJ databases">
        <title>Genomic Encyclopedia of Type Strains, Phase IV (KMG-IV): sequencing the most valuable type-strain genomes for metagenomic binning, comparative biology and taxonomic classification.</title>
        <authorList>
            <person name="Goeker M."/>
        </authorList>
    </citation>
    <scope>NUCLEOTIDE SEQUENCE [LARGE SCALE GENOMIC DNA]</scope>
    <source>
        <strain evidence="1 2">DSM 25532</strain>
    </source>
</reference>
<evidence type="ECO:0000313" key="1">
    <source>
        <dbReference type="EMBL" id="RBP47832.1"/>
    </source>
</evidence>